<dbReference type="AlphaFoldDB" id="A0A139LJ48"/>
<reference evidence="1 2" key="1">
    <citation type="submission" date="2016-02" db="EMBL/GenBank/DDBJ databases">
        <authorList>
            <person name="Wen L."/>
            <person name="He K."/>
            <person name="Yang H."/>
        </authorList>
    </citation>
    <scope>NUCLEOTIDE SEQUENCE [LARGE SCALE GENOMIC DNA]</scope>
    <source>
        <strain evidence="1 2">KLE1704</strain>
    </source>
</reference>
<dbReference type="EMBL" id="LTDF01000074">
    <property type="protein sequence ID" value="KXT51458.1"/>
    <property type="molecule type" value="Genomic_DNA"/>
</dbReference>
<gene>
    <name evidence="1" type="ORF">HMPREF2531_02014</name>
</gene>
<name>A0A139LJ48_9BACE</name>
<accession>A0A139LJ48</accession>
<organism evidence="1">
    <name type="scientific">Bacteroides intestinalis</name>
    <dbReference type="NCBI Taxonomy" id="329854"/>
    <lineage>
        <taxon>Bacteria</taxon>
        <taxon>Pseudomonadati</taxon>
        <taxon>Bacteroidota</taxon>
        <taxon>Bacteroidia</taxon>
        <taxon>Bacteroidales</taxon>
        <taxon>Bacteroidaceae</taxon>
        <taxon>Bacteroides</taxon>
    </lineage>
</organism>
<evidence type="ECO:0000313" key="1">
    <source>
        <dbReference type="EMBL" id="KXT51458.1"/>
    </source>
</evidence>
<dbReference type="PATRIC" id="fig|329854.7.peg.2049"/>
<sequence length="43" mass="5216">MLYDKGLDDLTLEESDYILEEEFNKVWSLSFIKNEQLYGKIRE</sequence>
<protein>
    <submittedName>
        <fullName evidence="1">Uncharacterized protein</fullName>
    </submittedName>
</protein>
<evidence type="ECO:0000313" key="2">
    <source>
        <dbReference type="Proteomes" id="UP000070319"/>
    </source>
</evidence>
<comment type="caution">
    <text evidence="1">The sequence shown here is derived from an EMBL/GenBank/DDBJ whole genome shotgun (WGS) entry which is preliminary data.</text>
</comment>
<dbReference type="Proteomes" id="UP000070319">
    <property type="component" value="Unassembled WGS sequence"/>
</dbReference>
<proteinExistence type="predicted"/>